<name>A0A7J5XW82_DISMA</name>
<protein>
    <submittedName>
        <fullName evidence="1">Uncharacterized protein</fullName>
    </submittedName>
</protein>
<comment type="caution">
    <text evidence="1">The sequence shown here is derived from an EMBL/GenBank/DDBJ whole genome shotgun (WGS) entry which is preliminary data.</text>
</comment>
<keyword evidence="2" id="KW-1185">Reference proteome</keyword>
<organism evidence="1 2">
    <name type="scientific">Dissostichus mawsoni</name>
    <name type="common">Antarctic cod</name>
    <dbReference type="NCBI Taxonomy" id="36200"/>
    <lineage>
        <taxon>Eukaryota</taxon>
        <taxon>Metazoa</taxon>
        <taxon>Chordata</taxon>
        <taxon>Craniata</taxon>
        <taxon>Vertebrata</taxon>
        <taxon>Euteleostomi</taxon>
        <taxon>Actinopterygii</taxon>
        <taxon>Neopterygii</taxon>
        <taxon>Teleostei</taxon>
        <taxon>Neoteleostei</taxon>
        <taxon>Acanthomorphata</taxon>
        <taxon>Eupercaria</taxon>
        <taxon>Perciformes</taxon>
        <taxon>Notothenioidei</taxon>
        <taxon>Nototheniidae</taxon>
        <taxon>Dissostichus</taxon>
    </lineage>
</organism>
<evidence type="ECO:0000313" key="1">
    <source>
        <dbReference type="EMBL" id="KAF3840769.1"/>
    </source>
</evidence>
<evidence type="ECO:0000313" key="2">
    <source>
        <dbReference type="Proteomes" id="UP000518266"/>
    </source>
</evidence>
<dbReference type="AlphaFoldDB" id="A0A7J5XW82"/>
<gene>
    <name evidence="1" type="ORF">F7725_006631</name>
</gene>
<accession>A0A7J5XW82</accession>
<sequence length="94" mass="10113">MATELDPGPIIPTMGFFACSNMLPASAVHLPWLSSSSLDTSVSRINSILCSSATAECQHESLIIQSVHHGLHSLDPILLTHRTTLSLMDLSKTQ</sequence>
<reference evidence="1 2" key="1">
    <citation type="submission" date="2020-03" db="EMBL/GenBank/DDBJ databases">
        <title>Dissostichus mawsoni Genome sequencing and assembly.</title>
        <authorList>
            <person name="Park H."/>
        </authorList>
    </citation>
    <scope>NUCLEOTIDE SEQUENCE [LARGE SCALE GENOMIC DNA]</scope>
    <source>
        <strain evidence="1">DM0001</strain>
        <tissue evidence="1">Muscle</tissue>
    </source>
</reference>
<dbReference type="Proteomes" id="UP000518266">
    <property type="component" value="Unassembled WGS sequence"/>
</dbReference>
<dbReference type="EMBL" id="JAAKFY010000020">
    <property type="protein sequence ID" value="KAF3840769.1"/>
    <property type="molecule type" value="Genomic_DNA"/>
</dbReference>
<proteinExistence type="predicted"/>
<feature type="non-terminal residue" evidence="1">
    <location>
        <position position="94"/>
    </location>
</feature>